<dbReference type="AlphaFoldDB" id="A0A1J9PY60"/>
<reference evidence="1 2" key="1">
    <citation type="submission" date="2015-08" db="EMBL/GenBank/DDBJ databases">
        <title>Emmonsia species relationships and genome sequence.</title>
        <authorList>
            <person name="Cuomo C.A."/>
            <person name="Schwartz I.S."/>
            <person name="Kenyon C."/>
            <person name="De Hoog G.S."/>
            <person name="Govender N.P."/>
            <person name="Botha A."/>
            <person name="Moreno L."/>
            <person name="De Vries M."/>
            <person name="Munoz J.F."/>
            <person name="Stielow J.B."/>
        </authorList>
    </citation>
    <scope>NUCLEOTIDE SEQUENCE [LARGE SCALE GENOMIC DNA]</scope>
    <source>
        <strain evidence="1 2">EI222</strain>
    </source>
</reference>
<gene>
    <name evidence="1" type="ORF">ACJ73_07823</name>
</gene>
<dbReference type="VEuPathDB" id="FungiDB:ACJ73_07823"/>
<organism evidence="1 2">
    <name type="scientific">Blastomyces percursus</name>
    <dbReference type="NCBI Taxonomy" id="1658174"/>
    <lineage>
        <taxon>Eukaryota</taxon>
        <taxon>Fungi</taxon>
        <taxon>Dikarya</taxon>
        <taxon>Ascomycota</taxon>
        <taxon>Pezizomycotina</taxon>
        <taxon>Eurotiomycetes</taxon>
        <taxon>Eurotiomycetidae</taxon>
        <taxon>Onygenales</taxon>
        <taxon>Ajellomycetaceae</taxon>
        <taxon>Blastomyces</taxon>
    </lineage>
</organism>
<protein>
    <submittedName>
        <fullName evidence="1">Uncharacterized protein</fullName>
    </submittedName>
</protein>
<dbReference type="EMBL" id="LGTZ01001679">
    <property type="protein sequence ID" value="OJD20842.1"/>
    <property type="molecule type" value="Genomic_DNA"/>
</dbReference>
<comment type="caution">
    <text evidence="1">The sequence shown here is derived from an EMBL/GenBank/DDBJ whole genome shotgun (WGS) entry which is preliminary data.</text>
</comment>
<accession>A0A1J9PY60</accession>
<proteinExistence type="predicted"/>
<dbReference type="Proteomes" id="UP000242791">
    <property type="component" value="Unassembled WGS sequence"/>
</dbReference>
<keyword evidence="2" id="KW-1185">Reference proteome</keyword>
<name>A0A1J9PY60_9EURO</name>
<evidence type="ECO:0000313" key="1">
    <source>
        <dbReference type="EMBL" id="OJD20842.1"/>
    </source>
</evidence>
<sequence length="61" mass="6809">METDRSSCLVVDELVRASADIDYESSRSSKLTTPYFEATVAVRSLVEYGMFPLLKFEGLAI</sequence>
<evidence type="ECO:0000313" key="2">
    <source>
        <dbReference type="Proteomes" id="UP000242791"/>
    </source>
</evidence>